<proteinExistence type="predicted"/>
<dbReference type="Gene3D" id="3.30.565.10">
    <property type="entry name" value="Histidine kinase-like ATPase, C-terminal domain"/>
    <property type="match status" value="1"/>
</dbReference>
<dbReference type="InterPro" id="IPR003594">
    <property type="entry name" value="HATPase_dom"/>
</dbReference>
<dbReference type="STRING" id="1177982.SAMN04489711_11416"/>
<keyword evidence="5 9" id="KW-0418">Kinase</keyword>
<dbReference type="InterPro" id="IPR050736">
    <property type="entry name" value="Sensor_HK_Regulatory"/>
</dbReference>
<dbReference type="Pfam" id="PF02518">
    <property type="entry name" value="HATPase_c"/>
    <property type="match status" value="1"/>
</dbReference>
<dbReference type="RefSeq" id="WP_092940727.1">
    <property type="nucleotide sequence ID" value="NZ_FONX01000014.1"/>
</dbReference>
<evidence type="ECO:0000256" key="6">
    <source>
        <dbReference type="ARBA" id="ARBA00023012"/>
    </source>
</evidence>
<dbReference type="InterPro" id="IPR054327">
    <property type="entry name" value="His-kinase-like_sensor"/>
</dbReference>
<dbReference type="Gene3D" id="3.30.450.20">
    <property type="entry name" value="PAS domain"/>
    <property type="match status" value="2"/>
</dbReference>
<name>A0A1I2GAL4_9BURK</name>
<dbReference type="Proteomes" id="UP000199119">
    <property type="component" value="Unassembled WGS sequence"/>
</dbReference>
<evidence type="ECO:0000313" key="10">
    <source>
        <dbReference type="Proteomes" id="UP000199119"/>
    </source>
</evidence>
<protein>
    <recommendedName>
        <fullName evidence="2">histidine kinase</fullName>
        <ecNumber evidence="2">2.7.13.3</ecNumber>
    </recommendedName>
</protein>
<dbReference type="EMBL" id="FONX01000014">
    <property type="protein sequence ID" value="SFF14228.1"/>
    <property type="molecule type" value="Genomic_DNA"/>
</dbReference>
<dbReference type="PANTHER" id="PTHR43711:SF1">
    <property type="entry name" value="HISTIDINE KINASE 1"/>
    <property type="match status" value="1"/>
</dbReference>
<dbReference type="InterPro" id="IPR003661">
    <property type="entry name" value="HisK_dim/P_dom"/>
</dbReference>
<dbReference type="SMART" id="SM00387">
    <property type="entry name" value="HATPase_c"/>
    <property type="match status" value="1"/>
</dbReference>
<dbReference type="OrthoDB" id="567977at2"/>
<sequence length="588" mass="63332">MMLRTLRRWIGAPDAAPCACWRPTRLLTLTTLMLLLVLFAVWTTVWTLLQEQRRQAVEAEYRQNANISRALQEQTARVISAVDQAVLRLATLAAKGPVPAEEHQRIVDATGLSEAILPQLSLVDHRGHFAGSNVDPGAAKAGPVDLSDREHVKVHLQPGAASAPAPAMLTSGGLYVGPPVLGKVSNKWTIQLSRAVRDAGGAVRGVVVGSIDARYFEEVYRQVALGQQGGVSLVGDDGILRARVIGGQGGSGIGTSLGSSSRLVRQQLGRSGQWSFPSRIDGIERIAAYHRVGEYPLYVFAISGMTEALAPWRATRNLVVGLASLLSLLLCVTGWMLVRGVSQLESQHRELQLREAQAQSASEAKTQFLAAISHELRTPLTSIVGFAELLERRTGDDFVQGSARFIRQGAERLNALLTEIIDLSQVDTGSMEFSAARHDLRTLVDEAASPFQVRAREKGLALDIVYADGLPATIWTDATRFRQILGNLLSNAVKFTRRGHVTLSVSAQPDGWALTVSDTGPGIAPEQREQVFENFRQADGRVSYEHGGTGLGLALARGIARRMGGDVYLLAEPVAGCHVVLALPLGEG</sequence>
<dbReference type="PRINTS" id="PR00344">
    <property type="entry name" value="BCTRLSENSOR"/>
</dbReference>
<keyword evidence="7" id="KW-0472">Membrane</keyword>
<evidence type="ECO:0000313" key="9">
    <source>
        <dbReference type="EMBL" id="SFF14228.1"/>
    </source>
</evidence>
<dbReference type="InterPro" id="IPR036890">
    <property type="entry name" value="HATPase_C_sf"/>
</dbReference>
<keyword evidence="6" id="KW-0902">Two-component regulatory system</keyword>
<dbReference type="SUPFAM" id="SSF47384">
    <property type="entry name" value="Homodimeric domain of signal transducing histidine kinase"/>
    <property type="match status" value="1"/>
</dbReference>
<dbReference type="CDD" id="cd00082">
    <property type="entry name" value="HisKA"/>
    <property type="match status" value="1"/>
</dbReference>
<evidence type="ECO:0000256" key="1">
    <source>
        <dbReference type="ARBA" id="ARBA00000085"/>
    </source>
</evidence>
<evidence type="ECO:0000256" key="4">
    <source>
        <dbReference type="ARBA" id="ARBA00022679"/>
    </source>
</evidence>
<dbReference type="CDD" id="cd12914">
    <property type="entry name" value="PDC1_DGC_like"/>
    <property type="match status" value="1"/>
</dbReference>
<dbReference type="SUPFAM" id="SSF55874">
    <property type="entry name" value="ATPase domain of HSP90 chaperone/DNA topoisomerase II/histidine kinase"/>
    <property type="match status" value="1"/>
</dbReference>
<dbReference type="Gene3D" id="1.10.287.130">
    <property type="match status" value="1"/>
</dbReference>
<dbReference type="PANTHER" id="PTHR43711">
    <property type="entry name" value="TWO-COMPONENT HISTIDINE KINASE"/>
    <property type="match status" value="1"/>
</dbReference>
<dbReference type="PROSITE" id="PS50109">
    <property type="entry name" value="HIS_KIN"/>
    <property type="match status" value="1"/>
</dbReference>
<evidence type="ECO:0000256" key="3">
    <source>
        <dbReference type="ARBA" id="ARBA00022553"/>
    </source>
</evidence>
<organism evidence="9 10">
    <name type="scientific">Paracidovorax wautersii</name>
    <dbReference type="NCBI Taxonomy" id="1177982"/>
    <lineage>
        <taxon>Bacteria</taxon>
        <taxon>Pseudomonadati</taxon>
        <taxon>Pseudomonadota</taxon>
        <taxon>Betaproteobacteria</taxon>
        <taxon>Burkholderiales</taxon>
        <taxon>Comamonadaceae</taxon>
        <taxon>Paracidovorax</taxon>
    </lineage>
</organism>
<comment type="catalytic activity">
    <reaction evidence="1">
        <text>ATP + protein L-histidine = ADP + protein N-phospho-L-histidine.</text>
        <dbReference type="EC" id="2.7.13.3"/>
    </reaction>
</comment>
<keyword evidence="3" id="KW-0597">Phosphoprotein</keyword>
<keyword evidence="7" id="KW-1133">Transmembrane helix</keyword>
<dbReference type="CDD" id="cd12915">
    <property type="entry name" value="PDC2_DGC_like"/>
    <property type="match status" value="1"/>
</dbReference>
<reference evidence="10" key="1">
    <citation type="submission" date="2016-10" db="EMBL/GenBank/DDBJ databases">
        <authorList>
            <person name="Varghese N."/>
            <person name="Submissions S."/>
        </authorList>
    </citation>
    <scope>NUCLEOTIDE SEQUENCE [LARGE SCALE GENOMIC DNA]</scope>
    <source>
        <strain evidence="10">DSM 27981</strain>
    </source>
</reference>
<dbReference type="InterPro" id="IPR005467">
    <property type="entry name" value="His_kinase_dom"/>
</dbReference>
<dbReference type="SMART" id="SM00388">
    <property type="entry name" value="HisKA"/>
    <property type="match status" value="1"/>
</dbReference>
<dbReference type="InterPro" id="IPR004358">
    <property type="entry name" value="Sig_transdc_His_kin-like_C"/>
</dbReference>
<dbReference type="EC" id="2.7.13.3" evidence="2"/>
<dbReference type="InterPro" id="IPR036097">
    <property type="entry name" value="HisK_dim/P_sf"/>
</dbReference>
<feature type="transmembrane region" description="Helical" evidence="7">
    <location>
        <begin position="26"/>
        <end position="49"/>
    </location>
</feature>
<dbReference type="CDD" id="cd16922">
    <property type="entry name" value="HATPase_EvgS-ArcB-TorS-like"/>
    <property type="match status" value="1"/>
</dbReference>
<feature type="domain" description="Histidine kinase" evidence="8">
    <location>
        <begin position="371"/>
        <end position="587"/>
    </location>
</feature>
<dbReference type="AlphaFoldDB" id="A0A1I2GAL4"/>
<evidence type="ECO:0000256" key="2">
    <source>
        <dbReference type="ARBA" id="ARBA00012438"/>
    </source>
</evidence>
<keyword evidence="7" id="KW-0812">Transmembrane</keyword>
<evidence type="ECO:0000259" key="8">
    <source>
        <dbReference type="PROSITE" id="PS50109"/>
    </source>
</evidence>
<dbReference type="Pfam" id="PF00512">
    <property type="entry name" value="HisKA"/>
    <property type="match status" value="1"/>
</dbReference>
<keyword evidence="4" id="KW-0808">Transferase</keyword>
<dbReference type="GO" id="GO:0000155">
    <property type="term" value="F:phosphorelay sensor kinase activity"/>
    <property type="evidence" value="ECO:0007669"/>
    <property type="project" value="InterPro"/>
</dbReference>
<evidence type="ECO:0000256" key="5">
    <source>
        <dbReference type="ARBA" id="ARBA00022777"/>
    </source>
</evidence>
<dbReference type="Pfam" id="PF22588">
    <property type="entry name" value="dCache_1_like"/>
    <property type="match status" value="1"/>
</dbReference>
<accession>A0A1I2GAL4</accession>
<keyword evidence="10" id="KW-1185">Reference proteome</keyword>
<evidence type="ECO:0000256" key="7">
    <source>
        <dbReference type="SAM" id="Phobius"/>
    </source>
</evidence>
<gene>
    <name evidence="9" type="ORF">SAMN04489711_11416</name>
</gene>